<dbReference type="GO" id="GO:0031464">
    <property type="term" value="C:Cul4A-RING E3 ubiquitin ligase complex"/>
    <property type="evidence" value="ECO:0007669"/>
    <property type="project" value="TreeGrafter"/>
</dbReference>
<evidence type="ECO:0000313" key="7">
    <source>
        <dbReference type="EMBL" id="CAG9324215.1"/>
    </source>
</evidence>
<feature type="transmembrane region" description="Helical" evidence="5">
    <location>
        <begin position="372"/>
        <end position="397"/>
    </location>
</feature>
<keyword evidence="2 5" id="KW-0812">Transmembrane</keyword>
<feature type="transmembrane region" description="Helical" evidence="5">
    <location>
        <begin position="323"/>
        <end position="342"/>
    </location>
</feature>
<comment type="caution">
    <text evidence="7">The sequence shown here is derived from an EMBL/GenBank/DDBJ whole genome shotgun (WGS) entry which is preliminary data.</text>
</comment>
<evidence type="ECO:0000256" key="3">
    <source>
        <dbReference type="ARBA" id="ARBA00022989"/>
    </source>
</evidence>
<accession>A0AAU9JL68</accession>
<dbReference type="GO" id="GO:0016567">
    <property type="term" value="P:protein ubiquitination"/>
    <property type="evidence" value="ECO:0007669"/>
    <property type="project" value="TreeGrafter"/>
</dbReference>
<gene>
    <name evidence="7" type="ORF">BSTOLATCC_MIC36012</name>
</gene>
<feature type="signal peptide" evidence="6">
    <location>
        <begin position="1"/>
        <end position="15"/>
    </location>
</feature>
<feature type="transmembrane region" description="Helical" evidence="5">
    <location>
        <begin position="409"/>
        <end position="429"/>
    </location>
</feature>
<dbReference type="InterPro" id="IPR002781">
    <property type="entry name" value="TM_pro_TauE-like"/>
</dbReference>
<feature type="transmembrane region" description="Helical" evidence="5">
    <location>
        <begin position="126"/>
        <end position="148"/>
    </location>
</feature>
<dbReference type="PANTHER" id="PTHR14255:SF3">
    <property type="entry name" value="SULFITE EXPORTER TAUE_SAFE FAMILY PROTEIN 5-RELATED"/>
    <property type="match status" value="1"/>
</dbReference>
<dbReference type="GO" id="GO:0016020">
    <property type="term" value="C:membrane"/>
    <property type="evidence" value="ECO:0007669"/>
    <property type="project" value="UniProtKB-SubCell"/>
</dbReference>
<keyword evidence="6" id="KW-0732">Signal</keyword>
<feature type="transmembrane region" description="Helical" evidence="5">
    <location>
        <begin position="154"/>
        <end position="178"/>
    </location>
</feature>
<evidence type="ECO:0000256" key="5">
    <source>
        <dbReference type="SAM" id="Phobius"/>
    </source>
</evidence>
<feature type="transmembrane region" description="Helical" evidence="5">
    <location>
        <begin position="470"/>
        <end position="491"/>
    </location>
</feature>
<keyword evidence="8" id="KW-1185">Reference proteome</keyword>
<keyword evidence="3 5" id="KW-1133">Transmembrane helix</keyword>
<proteinExistence type="predicted"/>
<reference evidence="7" key="1">
    <citation type="submission" date="2021-09" db="EMBL/GenBank/DDBJ databases">
        <authorList>
            <consortium name="AG Swart"/>
            <person name="Singh M."/>
            <person name="Singh A."/>
            <person name="Seah K."/>
            <person name="Emmerich C."/>
        </authorList>
    </citation>
    <scope>NUCLEOTIDE SEQUENCE</scope>
    <source>
        <strain evidence="7">ATCC30299</strain>
    </source>
</reference>
<dbReference type="AlphaFoldDB" id="A0AAU9JL68"/>
<feature type="transmembrane region" description="Helical" evidence="5">
    <location>
        <begin position="70"/>
        <end position="87"/>
    </location>
</feature>
<dbReference type="Pfam" id="PF01925">
    <property type="entry name" value="TauE"/>
    <property type="match status" value="1"/>
</dbReference>
<evidence type="ECO:0000256" key="1">
    <source>
        <dbReference type="ARBA" id="ARBA00004141"/>
    </source>
</evidence>
<dbReference type="Proteomes" id="UP001162131">
    <property type="component" value="Unassembled WGS sequence"/>
</dbReference>
<evidence type="ECO:0000256" key="4">
    <source>
        <dbReference type="ARBA" id="ARBA00023136"/>
    </source>
</evidence>
<evidence type="ECO:0008006" key="9">
    <source>
        <dbReference type="Google" id="ProtNLM"/>
    </source>
</evidence>
<feature type="transmembrane region" description="Helical" evidence="5">
    <location>
        <begin position="282"/>
        <end position="303"/>
    </location>
</feature>
<feature type="chain" id="PRO_5043616999" description="Sulfite exporter TauE/SafE family protein" evidence="6">
    <location>
        <begin position="16"/>
        <end position="511"/>
    </location>
</feature>
<evidence type="ECO:0000313" key="8">
    <source>
        <dbReference type="Proteomes" id="UP001162131"/>
    </source>
</evidence>
<comment type="subcellular location">
    <subcellularLocation>
        <location evidence="1">Membrane</location>
        <topology evidence="1">Multi-pass membrane protein</topology>
    </subcellularLocation>
</comment>
<protein>
    <recommendedName>
        <fullName evidence="9">Sulfite exporter TauE/SafE family protein</fullName>
    </recommendedName>
</protein>
<organism evidence="7 8">
    <name type="scientific">Blepharisma stoltei</name>
    <dbReference type="NCBI Taxonomy" id="1481888"/>
    <lineage>
        <taxon>Eukaryota</taxon>
        <taxon>Sar</taxon>
        <taxon>Alveolata</taxon>
        <taxon>Ciliophora</taxon>
        <taxon>Postciliodesmatophora</taxon>
        <taxon>Heterotrichea</taxon>
        <taxon>Heterotrichida</taxon>
        <taxon>Blepharismidae</taxon>
        <taxon>Blepharisma</taxon>
    </lineage>
</organism>
<feature type="transmembrane region" description="Helical" evidence="5">
    <location>
        <begin position="441"/>
        <end position="458"/>
    </location>
</feature>
<dbReference type="PANTHER" id="PTHR14255">
    <property type="entry name" value="CEREBLON"/>
    <property type="match status" value="1"/>
</dbReference>
<evidence type="ECO:0000256" key="6">
    <source>
        <dbReference type="SAM" id="SignalP"/>
    </source>
</evidence>
<evidence type="ECO:0000256" key="2">
    <source>
        <dbReference type="ARBA" id="ARBA00022692"/>
    </source>
</evidence>
<keyword evidence="4 5" id="KW-0472">Membrane</keyword>
<sequence>MRLILLILLIALVTAQNKFSPKCKKDSDCDPMNHCNEEVGKCVHKDLMPLSGQEVAGTILVFLMSALSNAGGIGGSSIMIAFLLLIFNFETHMVIPIVQVIIMSGSIIAVFLKFKSRHPARDRPLIFYDILMLEVAPLLLGSSIGVFLNIGFPTWLILAILILVTLTLAIITFHKGYVYYKKETKIKRVSTIMKVTHQDTVEIDTIEFKAENKNDELEIIEPDDELEKDQDNFEHEEENSQNQLEYGKKRHASFVIVEEETGRPIRDIHSELQEIYKEEGKVYYPFHIFIICAIYAWAILAAFFRGDTNVKSIGGWELCSDQYWGFVGGFIVSMILIGLILARHLNRQTHHKLELGYDYDAHDLRWHFKESIMLMCFSFIAGFTSGLIGISGGVIMGPVQLAFGIRPEVSAATSSVIVVLTSSLNFILFLKAGMVTENYSLWLMAFSVIGSAAGILIVKKIVEKQKRPSIIVFCLGTVYICAFLLILAYGIRKMYKEEEKGTAKYGFQPFC</sequence>
<name>A0AAU9JL68_9CILI</name>
<feature type="transmembrane region" description="Helical" evidence="5">
    <location>
        <begin position="93"/>
        <end position="114"/>
    </location>
</feature>
<dbReference type="EMBL" id="CAJZBQ010000036">
    <property type="protein sequence ID" value="CAG9324215.1"/>
    <property type="molecule type" value="Genomic_DNA"/>
</dbReference>